<dbReference type="AlphaFoldDB" id="A0A3S5CR44"/>
<comment type="caution">
    <text evidence="1">The sequence shown here is derived from an EMBL/GenBank/DDBJ whole genome shotgun (WGS) entry which is preliminary data.</text>
</comment>
<keyword evidence="2" id="KW-1185">Reference proteome</keyword>
<protein>
    <submittedName>
        <fullName evidence="1">Uncharacterized protein</fullName>
    </submittedName>
</protein>
<reference evidence="1" key="1">
    <citation type="submission" date="2018-11" db="EMBL/GenBank/DDBJ databases">
        <authorList>
            <consortium name="Pathogen Informatics"/>
        </authorList>
    </citation>
    <scope>NUCLEOTIDE SEQUENCE</scope>
</reference>
<organism evidence="1 2">
    <name type="scientific">Protopolystoma xenopodis</name>
    <dbReference type="NCBI Taxonomy" id="117903"/>
    <lineage>
        <taxon>Eukaryota</taxon>
        <taxon>Metazoa</taxon>
        <taxon>Spiralia</taxon>
        <taxon>Lophotrochozoa</taxon>
        <taxon>Platyhelminthes</taxon>
        <taxon>Monogenea</taxon>
        <taxon>Polyopisthocotylea</taxon>
        <taxon>Polystomatidea</taxon>
        <taxon>Polystomatidae</taxon>
        <taxon>Protopolystoma</taxon>
    </lineage>
</organism>
<sequence>MSVLMVRRTHALTALGDDKIGLRFNEAFIYRSAAGLFKELVLFCSQSTCFSVSPRLRQTSHRARKQTDPDCCPNTSAGPSAFGWGYLLFRQQDPRCPNEGAQLCGCGQSEMELWALMTVDR</sequence>
<name>A0A3S5CR44_9PLAT</name>
<evidence type="ECO:0000313" key="2">
    <source>
        <dbReference type="Proteomes" id="UP000784294"/>
    </source>
</evidence>
<dbReference type="EMBL" id="CAAALY010268706">
    <property type="protein sequence ID" value="VEL41287.1"/>
    <property type="molecule type" value="Genomic_DNA"/>
</dbReference>
<dbReference type="Proteomes" id="UP000784294">
    <property type="component" value="Unassembled WGS sequence"/>
</dbReference>
<gene>
    <name evidence="1" type="ORF">PXEA_LOCUS34727</name>
</gene>
<proteinExistence type="predicted"/>
<accession>A0A3S5CR44</accession>
<evidence type="ECO:0000313" key="1">
    <source>
        <dbReference type="EMBL" id="VEL41287.1"/>
    </source>
</evidence>